<dbReference type="KEGG" id="cter:A606_02370"/>
<organism evidence="1 2">
    <name type="scientific">Corynebacterium terpenotabidum Y-11</name>
    <dbReference type="NCBI Taxonomy" id="1200352"/>
    <lineage>
        <taxon>Bacteria</taxon>
        <taxon>Bacillati</taxon>
        <taxon>Actinomycetota</taxon>
        <taxon>Actinomycetes</taxon>
        <taxon>Mycobacteriales</taxon>
        <taxon>Corynebacteriaceae</taxon>
        <taxon>Corynebacterium</taxon>
    </lineage>
</organism>
<sequence length="225" mass="25059">MTTTAPDLITLVQEHHHLTPPDAGAYALTAEVLRRGWGVPDGVDPGIVREAVVICRSLQEDMGDPDVDLTESDVNQRLIRSFLLSWRGQLDTGAVVDYRDLAPEDRVVMAQIGPPDAGAQPEDLYHLAVSGRYREILVNGEGRVLVEYPGGPVRFVSEPMWPCITGDVRQALLDDRGRLERILEVLQRVDGEGWTAEGLEDCLNHWLSRDFTYSRPVRTPLRGVL</sequence>
<name>S4XAF5_9CORY</name>
<dbReference type="AlphaFoldDB" id="S4XAF5"/>
<evidence type="ECO:0000313" key="2">
    <source>
        <dbReference type="Proteomes" id="UP000014809"/>
    </source>
</evidence>
<reference evidence="1 2" key="1">
    <citation type="submission" date="2012-06" db="EMBL/GenBank/DDBJ databases">
        <title>Complete genome sequence of Corynebacterium terpenotabidum Y-11 (=DSM 44721).</title>
        <authorList>
            <person name="Ruckert C."/>
            <person name="Albersmeier A."/>
            <person name="Al-Dilaimi A."/>
            <person name="Szczepanowski R."/>
            <person name="Kalinowski J."/>
        </authorList>
    </citation>
    <scope>NUCLEOTIDE SEQUENCE [LARGE SCALE GENOMIC DNA]</scope>
    <source>
        <strain evidence="1 2">Y-11</strain>
    </source>
</reference>
<dbReference type="Proteomes" id="UP000014809">
    <property type="component" value="Chromosome"/>
</dbReference>
<accession>S4XAF5</accession>
<dbReference type="HOGENOM" id="CLU_1228236_0_0_11"/>
<proteinExistence type="predicted"/>
<keyword evidence="2" id="KW-1185">Reference proteome</keyword>
<dbReference type="STRING" id="1200352.A606_02370"/>
<dbReference type="RefSeq" id="WP_020440492.1">
    <property type="nucleotide sequence ID" value="NC_021663.1"/>
</dbReference>
<dbReference type="PATRIC" id="fig|1200352.3.peg.476"/>
<gene>
    <name evidence="1" type="ORF">A606_02370</name>
</gene>
<evidence type="ECO:0000313" key="1">
    <source>
        <dbReference type="EMBL" id="AGP30127.1"/>
    </source>
</evidence>
<protein>
    <submittedName>
        <fullName evidence="1">Uncharacterized protein</fullName>
    </submittedName>
</protein>
<dbReference type="EMBL" id="CP003696">
    <property type="protein sequence ID" value="AGP30127.1"/>
    <property type="molecule type" value="Genomic_DNA"/>
</dbReference>